<dbReference type="GO" id="GO:0016747">
    <property type="term" value="F:acyltransferase activity, transferring groups other than amino-acyl groups"/>
    <property type="evidence" value="ECO:0007669"/>
    <property type="project" value="InterPro"/>
</dbReference>
<dbReference type="Pfam" id="PF00583">
    <property type="entry name" value="Acetyltransf_1"/>
    <property type="match status" value="1"/>
</dbReference>
<reference evidence="4 5" key="1">
    <citation type="submission" date="2020-02" db="EMBL/GenBank/DDBJ databases">
        <title>Genome sequence of Roseobacter ponti.</title>
        <authorList>
            <person name="Hollensteiner J."/>
            <person name="Schneider D."/>
            <person name="Poehlein A."/>
            <person name="Daniel R."/>
        </authorList>
    </citation>
    <scope>NUCLEOTIDE SEQUENCE [LARGE SCALE GENOMIC DNA]</scope>
    <source>
        <strain evidence="4 5">DSM 106830</strain>
    </source>
</reference>
<evidence type="ECO:0000313" key="5">
    <source>
        <dbReference type="Proteomes" id="UP000503308"/>
    </source>
</evidence>
<dbReference type="PROSITE" id="PS51186">
    <property type="entry name" value="GNAT"/>
    <property type="match status" value="1"/>
</dbReference>
<accession>A0A858SRG4</accession>
<dbReference type="CDD" id="cd04301">
    <property type="entry name" value="NAT_SF"/>
    <property type="match status" value="1"/>
</dbReference>
<proteinExistence type="predicted"/>
<sequence>MIRPAAPPDAADVATLWNRMIRETDFTFTTEERSVANVRNLIRERDGAFFVAGTGGAFSGFVTFGAFRSGPGYRATAELSILVTPQAAGTGLAGALMQTGEEAARAAGIHVMIAAISAVNPRAIRFHTRQGYVEAGRLAEVGRKNGAWLDLVLMQKILAGGR</sequence>
<evidence type="ECO:0000259" key="3">
    <source>
        <dbReference type="PROSITE" id="PS51186"/>
    </source>
</evidence>
<dbReference type="RefSeq" id="WP_169639694.1">
    <property type="nucleotide sequence ID" value="NZ_CP048788.1"/>
</dbReference>
<evidence type="ECO:0000256" key="1">
    <source>
        <dbReference type="ARBA" id="ARBA00022679"/>
    </source>
</evidence>
<organism evidence="4 5">
    <name type="scientific">Roseobacter ponti</name>
    <dbReference type="NCBI Taxonomy" id="1891787"/>
    <lineage>
        <taxon>Bacteria</taxon>
        <taxon>Pseudomonadati</taxon>
        <taxon>Pseudomonadota</taxon>
        <taxon>Alphaproteobacteria</taxon>
        <taxon>Rhodobacterales</taxon>
        <taxon>Roseobacteraceae</taxon>
        <taxon>Roseobacter</taxon>
    </lineage>
</organism>
<dbReference type="EMBL" id="CP048788">
    <property type="protein sequence ID" value="QJF50478.1"/>
    <property type="molecule type" value="Genomic_DNA"/>
</dbReference>
<dbReference type="SUPFAM" id="SSF55729">
    <property type="entry name" value="Acyl-CoA N-acyltransferases (Nat)"/>
    <property type="match status" value="1"/>
</dbReference>
<gene>
    <name evidence="4" type="ORF">G3256_04560</name>
</gene>
<dbReference type="PANTHER" id="PTHR43072:SF23">
    <property type="entry name" value="UPF0039 PROTEIN C11D3.02C"/>
    <property type="match status" value="1"/>
</dbReference>
<dbReference type="KEGG" id="rpon:G3256_04560"/>
<evidence type="ECO:0000256" key="2">
    <source>
        <dbReference type="ARBA" id="ARBA00023315"/>
    </source>
</evidence>
<dbReference type="InterPro" id="IPR016181">
    <property type="entry name" value="Acyl_CoA_acyltransferase"/>
</dbReference>
<evidence type="ECO:0000313" key="4">
    <source>
        <dbReference type="EMBL" id="QJF50478.1"/>
    </source>
</evidence>
<dbReference type="AlphaFoldDB" id="A0A858SRG4"/>
<dbReference type="PANTHER" id="PTHR43072">
    <property type="entry name" value="N-ACETYLTRANSFERASE"/>
    <property type="match status" value="1"/>
</dbReference>
<name>A0A858SRG4_9RHOB</name>
<dbReference type="InterPro" id="IPR000182">
    <property type="entry name" value="GNAT_dom"/>
</dbReference>
<keyword evidence="2" id="KW-0012">Acyltransferase</keyword>
<keyword evidence="1 4" id="KW-0808">Transferase</keyword>
<feature type="domain" description="N-acetyltransferase" evidence="3">
    <location>
        <begin position="1"/>
        <end position="159"/>
    </location>
</feature>
<keyword evidence="5" id="KW-1185">Reference proteome</keyword>
<dbReference type="Gene3D" id="3.40.630.30">
    <property type="match status" value="1"/>
</dbReference>
<protein>
    <submittedName>
        <fullName evidence="4">N-acetyltransferase</fullName>
    </submittedName>
</protein>
<dbReference type="Proteomes" id="UP000503308">
    <property type="component" value="Chromosome"/>
</dbReference>